<keyword evidence="5" id="KW-0187">Copper transport</keyword>
<dbReference type="Pfam" id="PF04145">
    <property type="entry name" value="Ctr"/>
    <property type="match status" value="1"/>
</dbReference>
<proteinExistence type="inferred from homology"/>
<evidence type="ECO:0000256" key="4">
    <source>
        <dbReference type="ARBA" id="ARBA00023136"/>
    </source>
</evidence>
<dbReference type="AlphaFoldDB" id="A0A165GU62"/>
<feature type="transmembrane region" description="Helical" evidence="5">
    <location>
        <begin position="39"/>
        <end position="60"/>
    </location>
</feature>
<evidence type="ECO:0000256" key="1">
    <source>
        <dbReference type="ARBA" id="ARBA00004141"/>
    </source>
</evidence>
<evidence type="ECO:0000313" key="7">
    <source>
        <dbReference type="Proteomes" id="UP000076842"/>
    </source>
</evidence>
<dbReference type="PANTHER" id="PTHR12483">
    <property type="entry name" value="SOLUTE CARRIER FAMILY 31 COPPER TRANSPORTERS"/>
    <property type="match status" value="1"/>
</dbReference>
<gene>
    <name evidence="6" type="ORF">CALCODRAFT_241034</name>
</gene>
<keyword evidence="3 5" id="KW-1133">Transmembrane helix</keyword>
<dbReference type="InParanoid" id="A0A165GU62"/>
<evidence type="ECO:0000313" key="6">
    <source>
        <dbReference type="EMBL" id="KZT58481.1"/>
    </source>
</evidence>
<keyword evidence="5" id="KW-0813">Transport</keyword>
<name>A0A165GU62_9BASI</name>
<sequence>MGDMDMDMDMSSGTSPSVISSMSLGFHITPFDQLWFAGWTPQSSGAMVGACAGLFMLALLERGLSALRTLAEGWWRTRTEAILAQAHSAEALSSAGSAGGPSLPSAYAPLPLPFPARSATATARRLPPLIWAHDLPRAAMHVAQAALGYLLMLAYMNYNWGYLLSILAGLGVGEVLFGRAGNGSGGAH</sequence>
<keyword evidence="4 5" id="KW-0472">Membrane</keyword>
<evidence type="ECO:0000256" key="3">
    <source>
        <dbReference type="ARBA" id="ARBA00022989"/>
    </source>
</evidence>
<reference evidence="6 7" key="1">
    <citation type="journal article" date="2016" name="Mol. Biol. Evol.">
        <title>Comparative Genomics of Early-Diverging Mushroom-Forming Fungi Provides Insights into the Origins of Lignocellulose Decay Capabilities.</title>
        <authorList>
            <person name="Nagy L.G."/>
            <person name="Riley R."/>
            <person name="Tritt A."/>
            <person name="Adam C."/>
            <person name="Daum C."/>
            <person name="Floudas D."/>
            <person name="Sun H."/>
            <person name="Yadav J.S."/>
            <person name="Pangilinan J."/>
            <person name="Larsson K.H."/>
            <person name="Matsuura K."/>
            <person name="Barry K."/>
            <person name="Labutti K."/>
            <person name="Kuo R."/>
            <person name="Ohm R.A."/>
            <person name="Bhattacharya S.S."/>
            <person name="Shirouzu T."/>
            <person name="Yoshinaga Y."/>
            <person name="Martin F.M."/>
            <person name="Grigoriev I.V."/>
            <person name="Hibbett D.S."/>
        </authorList>
    </citation>
    <scope>NUCLEOTIDE SEQUENCE [LARGE SCALE GENOMIC DNA]</scope>
    <source>
        <strain evidence="6 7">HHB12733</strain>
    </source>
</reference>
<dbReference type="GO" id="GO:0005375">
    <property type="term" value="F:copper ion transmembrane transporter activity"/>
    <property type="evidence" value="ECO:0007669"/>
    <property type="project" value="UniProtKB-UniRule"/>
</dbReference>
<dbReference type="EMBL" id="KV423951">
    <property type="protein sequence ID" value="KZT58481.1"/>
    <property type="molecule type" value="Genomic_DNA"/>
</dbReference>
<dbReference type="Proteomes" id="UP000076842">
    <property type="component" value="Unassembled WGS sequence"/>
</dbReference>
<evidence type="ECO:0000256" key="2">
    <source>
        <dbReference type="ARBA" id="ARBA00022692"/>
    </source>
</evidence>
<keyword evidence="5" id="KW-0186">Copper</keyword>
<dbReference type="GO" id="GO:0005886">
    <property type="term" value="C:plasma membrane"/>
    <property type="evidence" value="ECO:0007669"/>
    <property type="project" value="TreeGrafter"/>
</dbReference>
<keyword evidence="2 5" id="KW-0812">Transmembrane</keyword>
<organism evidence="6 7">
    <name type="scientific">Calocera cornea HHB12733</name>
    <dbReference type="NCBI Taxonomy" id="1353952"/>
    <lineage>
        <taxon>Eukaryota</taxon>
        <taxon>Fungi</taxon>
        <taxon>Dikarya</taxon>
        <taxon>Basidiomycota</taxon>
        <taxon>Agaricomycotina</taxon>
        <taxon>Dacrymycetes</taxon>
        <taxon>Dacrymycetales</taxon>
        <taxon>Dacrymycetaceae</taxon>
        <taxon>Calocera</taxon>
    </lineage>
</organism>
<comment type="similarity">
    <text evidence="5">Belongs to the copper transporter (Ctr) (TC 1.A.56) family. SLC31A subfamily.</text>
</comment>
<keyword evidence="5" id="KW-0406">Ion transport</keyword>
<dbReference type="InterPro" id="IPR007274">
    <property type="entry name" value="Cop_transporter"/>
</dbReference>
<comment type="subcellular location">
    <subcellularLocation>
        <location evidence="1 5">Membrane</location>
        <topology evidence="1 5">Multi-pass membrane protein</topology>
    </subcellularLocation>
</comment>
<dbReference type="STRING" id="1353952.A0A165GU62"/>
<protein>
    <recommendedName>
        <fullName evidence="5">Copper transport protein</fullName>
    </recommendedName>
</protein>
<evidence type="ECO:0000256" key="5">
    <source>
        <dbReference type="RuleBase" id="RU367022"/>
    </source>
</evidence>
<accession>A0A165GU62</accession>
<keyword evidence="7" id="KW-1185">Reference proteome</keyword>
<dbReference type="PANTHER" id="PTHR12483:SF27">
    <property type="entry name" value="COPPER TRANSPORT PROTEIN CTR1"/>
    <property type="match status" value="1"/>
</dbReference>
<dbReference type="OrthoDB" id="73901at2759"/>